<protein>
    <submittedName>
        <fullName evidence="3">Metallo-beta-lactamase domain protein</fullName>
    </submittedName>
</protein>
<dbReference type="Pfam" id="PF19583">
    <property type="entry name" value="ODP"/>
    <property type="match status" value="1"/>
</dbReference>
<accession>E6MMH6</accession>
<dbReference type="AlphaFoldDB" id="E6MMH6"/>
<dbReference type="Gene3D" id="3.40.50.360">
    <property type="match status" value="1"/>
</dbReference>
<dbReference type="STRING" id="888832.HMPREF9420_0694"/>
<evidence type="ECO:0000259" key="2">
    <source>
        <dbReference type="PROSITE" id="PS50902"/>
    </source>
</evidence>
<dbReference type="EMBL" id="AEQO01000075">
    <property type="protein sequence ID" value="EFV05180.1"/>
    <property type="molecule type" value="Genomic_DNA"/>
</dbReference>
<dbReference type="GO" id="GO:0010181">
    <property type="term" value="F:FMN binding"/>
    <property type="evidence" value="ECO:0007669"/>
    <property type="project" value="InterPro"/>
</dbReference>
<dbReference type="InterPro" id="IPR029039">
    <property type="entry name" value="Flavoprotein-like_sf"/>
</dbReference>
<dbReference type="NCBIfam" id="NF008887">
    <property type="entry name" value="PRK11921.1"/>
    <property type="match status" value="1"/>
</dbReference>
<dbReference type="InterPro" id="IPR001279">
    <property type="entry name" value="Metallo-B-lactamas"/>
</dbReference>
<dbReference type="Proteomes" id="UP000003874">
    <property type="component" value="Unassembled WGS sequence"/>
</dbReference>
<dbReference type="InterPro" id="IPR045761">
    <property type="entry name" value="ODP_dom"/>
</dbReference>
<dbReference type="PANTHER" id="PTHR43717">
    <property type="entry name" value="ANAEROBIC NITRIC OXIDE REDUCTASE FLAVORUBREDOXIN"/>
    <property type="match status" value="1"/>
</dbReference>
<dbReference type="SMART" id="SM00849">
    <property type="entry name" value="Lactamase_B"/>
    <property type="match status" value="1"/>
</dbReference>
<dbReference type="PROSITE" id="PS50902">
    <property type="entry name" value="FLAVODOXIN_LIKE"/>
    <property type="match status" value="1"/>
</dbReference>
<evidence type="ECO:0000313" key="4">
    <source>
        <dbReference type="Proteomes" id="UP000003874"/>
    </source>
</evidence>
<dbReference type="GO" id="GO:0016491">
    <property type="term" value="F:oxidoreductase activity"/>
    <property type="evidence" value="ECO:0007669"/>
    <property type="project" value="InterPro"/>
</dbReference>
<name>E6MMH6_9BACT</name>
<dbReference type="CDD" id="cd07709">
    <property type="entry name" value="flavodiiron_proteins_MBL-fold"/>
    <property type="match status" value="1"/>
</dbReference>
<dbReference type="eggNOG" id="COG0426">
    <property type="taxonomic scope" value="Bacteria"/>
</dbReference>
<comment type="similarity">
    <text evidence="1">In the N-terminal section; belongs to the zinc metallo-hydrolase group 3 family.</text>
</comment>
<dbReference type="GO" id="GO:0046872">
    <property type="term" value="F:metal ion binding"/>
    <property type="evidence" value="ECO:0007669"/>
    <property type="project" value="InterPro"/>
</dbReference>
<dbReference type="Pfam" id="PF00258">
    <property type="entry name" value="Flavodoxin_1"/>
    <property type="match status" value="1"/>
</dbReference>
<sequence length="414" mass="47577">MKENNYYLCCTNYLYLIIMAKKITDKVTWVGKIDWELMRFHGDELSTEHGSSYNAFLIRDKKTVLMDTVWQPYDKEFVARLKREIDLKEIDYIVMNHNEIDHSGALPELLREIPGTPIYCTKKGEAILRGHYHQDWNYVNVKTGDTLDLGESTLTFIEAPMLHWPDTMMSYLSGEEILFSNDVFGQHFATESLYNDLVKQDDLMWEAEKYYANIINTYSPMASRKMKELVGMNLSIKMICPSHGVMWKNNPMQIIEKYQAWCEAYQENQITIVYDTMWQSTRKMAEAITEGILSEDSNVTVKLYNAAKEDKNDILTEMFQSKAVLVGSPTINYGYSYAIAGILEMARGLKFKNKKAAAFGSYGWSGDAPKLISEHLKEGGFELVDEGFKTLWVPDEEALAACREYGKAFAKATK</sequence>
<dbReference type="SUPFAM" id="SSF56281">
    <property type="entry name" value="Metallo-hydrolase/oxidoreductase"/>
    <property type="match status" value="1"/>
</dbReference>
<feature type="domain" description="Flavodoxin-like" evidence="2">
    <location>
        <begin position="270"/>
        <end position="410"/>
    </location>
</feature>
<dbReference type="GO" id="GO:0009055">
    <property type="term" value="F:electron transfer activity"/>
    <property type="evidence" value="ECO:0007669"/>
    <property type="project" value="InterPro"/>
</dbReference>
<proteinExistence type="inferred from homology"/>
<organism evidence="3 4">
    <name type="scientific">Segatella salivae DSM 15606</name>
    <dbReference type="NCBI Taxonomy" id="888832"/>
    <lineage>
        <taxon>Bacteria</taxon>
        <taxon>Pseudomonadati</taxon>
        <taxon>Bacteroidota</taxon>
        <taxon>Bacteroidia</taxon>
        <taxon>Bacteroidales</taxon>
        <taxon>Prevotellaceae</taxon>
        <taxon>Segatella</taxon>
    </lineage>
</organism>
<comment type="caution">
    <text evidence="3">The sequence shown here is derived from an EMBL/GenBank/DDBJ whole genome shotgun (WGS) entry which is preliminary data.</text>
</comment>
<evidence type="ECO:0000256" key="1">
    <source>
        <dbReference type="ARBA" id="ARBA00007121"/>
    </source>
</evidence>
<evidence type="ECO:0000313" key="3">
    <source>
        <dbReference type="EMBL" id="EFV05180.1"/>
    </source>
</evidence>
<dbReference type="PIRSF" id="PIRSF005243">
    <property type="entry name" value="ROO"/>
    <property type="match status" value="1"/>
</dbReference>
<gene>
    <name evidence="3" type="primary">norV</name>
    <name evidence="3" type="ORF">HMPREF9420_0694</name>
</gene>
<dbReference type="Gene3D" id="3.60.15.10">
    <property type="entry name" value="Ribonuclease Z/Hydroxyacylglutathione hydrolase-like"/>
    <property type="match status" value="1"/>
</dbReference>
<dbReference type="HOGENOM" id="CLU_017490_0_0_10"/>
<dbReference type="InterPro" id="IPR036866">
    <property type="entry name" value="RibonucZ/Hydroxyglut_hydro"/>
</dbReference>
<dbReference type="SUPFAM" id="SSF52218">
    <property type="entry name" value="Flavoproteins"/>
    <property type="match status" value="1"/>
</dbReference>
<dbReference type="InterPro" id="IPR008254">
    <property type="entry name" value="Flavodoxin/NO_synth"/>
</dbReference>
<dbReference type="PANTHER" id="PTHR43717:SF1">
    <property type="entry name" value="ANAEROBIC NITRIC OXIDE REDUCTASE FLAVORUBREDOXIN"/>
    <property type="match status" value="1"/>
</dbReference>
<keyword evidence="4" id="KW-1185">Reference proteome</keyword>
<reference evidence="3 4" key="1">
    <citation type="submission" date="2010-12" db="EMBL/GenBank/DDBJ databases">
        <authorList>
            <person name="Muzny D."/>
            <person name="Qin X."/>
            <person name="Deng J."/>
            <person name="Jiang H."/>
            <person name="Liu Y."/>
            <person name="Qu J."/>
            <person name="Song X.-Z."/>
            <person name="Zhang L."/>
            <person name="Thornton R."/>
            <person name="Coyle M."/>
            <person name="Francisco L."/>
            <person name="Jackson L."/>
            <person name="Javaid M."/>
            <person name="Korchina V."/>
            <person name="Kovar C."/>
            <person name="Mata R."/>
            <person name="Mathew T."/>
            <person name="Ngo R."/>
            <person name="Nguyen L."/>
            <person name="Nguyen N."/>
            <person name="Okwuonu G."/>
            <person name="Ongeri F."/>
            <person name="Pham C."/>
            <person name="Simmons D."/>
            <person name="Wilczek-Boney K."/>
            <person name="Hale W."/>
            <person name="Jakkamsetti A."/>
            <person name="Pham P."/>
            <person name="Ruth R."/>
            <person name="San Lucas F."/>
            <person name="Warren J."/>
            <person name="Zhang J."/>
            <person name="Zhao Z."/>
            <person name="Zhou C."/>
            <person name="Zhu D."/>
            <person name="Lee S."/>
            <person name="Bess C."/>
            <person name="Blankenburg K."/>
            <person name="Forbes L."/>
            <person name="Fu Q."/>
            <person name="Gubbala S."/>
            <person name="Hirani K."/>
            <person name="Jayaseelan J.C."/>
            <person name="Lara F."/>
            <person name="Munidasa M."/>
            <person name="Palculict T."/>
            <person name="Patil S."/>
            <person name="Pu L.-L."/>
            <person name="Saada N."/>
            <person name="Tang L."/>
            <person name="Weissenberger G."/>
            <person name="Zhu Y."/>
            <person name="Hemphill L."/>
            <person name="Shang Y."/>
            <person name="Youmans B."/>
            <person name="Ayvaz T."/>
            <person name="Ross M."/>
            <person name="Santibanez J."/>
            <person name="Aqrawi P."/>
            <person name="Gross S."/>
            <person name="Joshi V."/>
            <person name="Fowler G."/>
            <person name="Nazareth L."/>
            <person name="Reid J."/>
            <person name="Worley K."/>
            <person name="Petrosino J."/>
            <person name="Highlander S."/>
            <person name="Gibbs R."/>
        </authorList>
    </citation>
    <scope>NUCLEOTIDE SEQUENCE [LARGE SCALE GENOMIC DNA]</scope>
    <source>
        <strain evidence="3 4">DSM 15606</strain>
    </source>
</reference>
<dbReference type="InterPro" id="IPR016440">
    <property type="entry name" value="Rubredoxin-O_OxRdtase"/>
</dbReference>